<keyword evidence="7" id="KW-1185">Reference proteome</keyword>
<dbReference type="SUPFAM" id="SSF56935">
    <property type="entry name" value="Porins"/>
    <property type="match status" value="1"/>
</dbReference>
<dbReference type="EMBL" id="FPIZ01000022">
    <property type="protein sequence ID" value="SFW83184.1"/>
    <property type="molecule type" value="Genomic_DNA"/>
</dbReference>
<dbReference type="PANTHER" id="PTHR30069:SF29">
    <property type="entry name" value="HEMOGLOBIN AND HEMOGLOBIN-HAPTOGLOBIN-BINDING PROTEIN 1-RELATED"/>
    <property type="match status" value="1"/>
</dbReference>
<sequence>MKPLFLICAFIAICSSAMAQVSGQLQDEQGIPVPFANVILLKAADSSIFKGAVADEQGGFQIDAVPAGAYVLRVNAIGFQVLNVYVASIGNLGVQVLQPNRRQLGEVVVRGSKPLYQQQEEGMVVNVESSILSKGSAALEVLERAPGIMIDHRNNSISMNGKSSVMVMLNGKLLRMPVTQVVALLRGMRADDIEKIELLTTPGAKYDSEGDAGIINIVLKKNGRVGFNGNASATAGYGWGEKAGASVQLGYNKWYGSYSYNHNRANSNWHAVGTAMEPLYGGLTYSDVTGVMQPVENSHTARLGFDAKHMGGSLLYGYSHTHLHNINSGMFNVLPDSILYNHVDVNEYMKWKNTIADFYVEGKHLLLNLDYLRYTLDRPSKAVNSFVNLKGQEIGNNDTLFAPMQEGYANSLIQVGVVKLDYTKQWNEKLKLEAGVKGSYNRTESASGIRSLVNGEYVTGTNAKNDGVMKELISAGYASVKWQLDATTALTVGSRYEYADTRLSATERRMGKLFPVLSFNKTFAGGNELFFSYNKRITRPAYTDLASFKSYTGPNSYESGNPLLRPTITNIIKVGYNIKGYSFSLLASRDDHPISRWQMTETPDSAVLIVSSQNMLWQHNLVFQASIPVKLTEWWSMNYSLLAAYRKFKLDYTRTPGEKGYFTGTVNFSEQFKFQKGWSGELSGFYWGPSYDGSKKVGGFGEVNAGVKKELGKGTLQFAVEDIFANMHIPFYFGKVAEEAHDLKTKVVYTAESSYFPVMKLTYSRAFGGSKATHKEGGAQEERNRIN</sequence>
<accession>A0A1K1SFM4</accession>
<keyword evidence="4" id="KW-0675">Receptor</keyword>
<dbReference type="AlphaFoldDB" id="A0A1K1SFM4"/>
<dbReference type="InterPro" id="IPR008969">
    <property type="entry name" value="CarboxyPept-like_regulatory"/>
</dbReference>
<feature type="signal peptide" evidence="2">
    <location>
        <begin position="1"/>
        <end position="19"/>
    </location>
</feature>
<dbReference type="Proteomes" id="UP000183788">
    <property type="component" value="Unassembled WGS sequence"/>
</dbReference>
<dbReference type="Proteomes" id="UP001326715">
    <property type="component" value="Chromosome"/>
</dbReference>
<evidence type="ECO:0000313" key="4">
    <source>
        <dbReference type="EMBL" id="SFW83184.1"/>
    </source>
</evidence>
<dbReference type="GO" id="GO:0015344">
    <property type="term" value="F:siderophore uptake transmembrane transporter activity"/>
    <property type="evidence" value="ECO:0007669"/>
    <property type="project" value="TreeGrafter"/>
</dbReference>
<keyword evidence="1 2" id="KW-0732">Signal</keyword>
<dbReference type="GO" id="GO:0044718">
    <property type="term" value="P:siderophore transmembrane transport"/>
    <property type="evidence" value="ECO:0007669"/>
    <property type="project" value="TreeGrafter"/>
</dbReference>
<evidence type="ECO:0000259" key="3">
    <source>
        <dbReference type="Pfam" id="PF14905"/>
    </source>
</evidence>
<evidence type="ECO:0000313" key="7">
    <source>
        <dbReference type="Proteomes" id="UP001326715"/>
    </source>
</evidence>
<dbReference type="STRING" id="1004.SAMN05661012_05360"/>
<dbReference type="SUPFAM" id="SSF49464">
    <property type="entry name" value="Carboxypeptidase regulatory domain-like"/>
    <property type="match status" value="1"/>
</dbReference>
<feature type="chain" id="PRO_5013289828" evidence="2">
    <location>
        <begin position="20"/>
        <end position="787"/>
    </location>
</feature>
<dbReference type="PANTHER" id="PTHR30069">
    <property type="entry name" value="TONB-DEPENDENT OUTER MEMBRANE RECEPTOR"/>
    <property type="match status" value="1"/>
</dbReference>
<name>A0A1K1SFM4_9BACT</name>
<evidence type="ECO:0000256" key="2">
    <source>
        <dbReference type="SAM" id="SignalP"/>
    </source>
</evidence>
<dbReference type="Gene3D" id="2.170.130.10">
    <property type="entry name" value="TonB-dependent receptor, plug domain"/>
    <property type="match status" value="1"/>
</dbReference>
<dbReference type="RefSeq" id="WP_083571776.1">
    <property type="nucleotide sequence ID" value="NZ_CP139972.1"/>
</dbReference>
<dbReference type="Pfam" id="PF14905">
    <property type="entry name" value="OMP_b-brl_3"/>
    <property type="match status" value="1"/>
</dbReference>
<evidence type="ECO:0000256" key="1">
    <source>
        <dbReference type="ARBA" id="ARBA00022729"/>
    </source>
</evidence>
<proteinExistence type="predicted"/>
<reference evidence="5 7" key="2">
    <citation type="submission" date="2023-11" db="EMBL/GenBank/DDBJ databases">
        <title>MicrobeMod: A computational toolkit for identifying prokaryotic methylation and restriction-modification with nanopore sequencing.</title>
        <authorList>
            <person name="Crits-Christoph A."/>
            <person name="Kang S.C."/>
            <person name="Lee H."/>
            <person name="Ostrov N."/>
        </authorList>
    </citation>
    <scope>NUCLEOTIDE SEQUENCE [LARGE SCALE GENOMIC DNA]</scope>
    <source>
        <strain evidence="5 7">ATCC 23090</strain>
    </source>
</reference>
<dbReference type="InterPro" id="IPR039426">
    <property type="entry name" value="TonB-dep_rcpt-like"/>
</dbReference>
<reference evidence="4 6" key="1">
    <citation type="submission" date="2016-11" db="EMBL/GenBank/DDBJ databases">
        <authorList>
            <person name="Jaros S."/>
            <person name="Januszkiewicz K."/>
            <person name="Wedrychowicz H."/>
        </authorList>
    </citation>
    <scope>NUCLEOTIDE SEQUENCE [LARGE SCALE GENOMIC DNA]</scope>
    <source>
        <strain evidence="4 6">DSM 784</strain>
    </source>
</reference>
<dbReference type="Pfam" id="PF13620">
    <property type="entry name" value="CarboxypepD_reg"/>
    <property type="match status" value="1"/>
</dbReference>
<gene>
    <name evidence="4" type="ORF">SAMN05661012_05360</name>
    <name evidence="5" type="ORF">SR876_24205</name>
</gene>
<organism evidence="4 6">
    <name type="scientific">Chitinophaga sancti</name>
    <dbReference type="NCBI Taxonomy" id="1004"/>
    <lineage>
        <taxon>Bacteria</taxon>
        <taxon>Pseudomonadati</taxon>
        <taxon>Bacteroidota</taxon>
        <taxon>Chitinophagia</taxon>
        <taxon>Chitinophagales</taxon>
        <taxon>Chitinophagaceae</taxon>
        <taxon>Chitinophaga</taxon>
    </lineage>
</organism>
<evidence type="ECO:0000313" key="6">
    <source>
        <dbReference type="Proteomes" id="UP000183788"/>
    </source>
</evidence>
<feature type="domain" description="Outer membrane protein beta-barrel" evidence="3">
    <location>
        <begin position="358"/>
        <end position="728"/>
    </location>
</feature>
<dbReference type="OrthoDB" id="905812at2"/>
<dbReference type="EMBL" id="CP140154">
    <property type="protein sequence ID" value="WQG88034.1"/>
    <property type="molecule type" value="Genomic_DNA"/>
</dbReference>
<protein>
    <submittedName>
        <fullName evidence="5">Outer membrane beta-barrel protein</fullName>
    </submittedName>
    <submittedName>
        <fullName evidence="4">Outer membrane receptor proteins, mostly Fe transport</fullName>
    </submittedName>
</protein>
<dbReference type="InterPro" id="IPR041700">
    <property type="entry name" value="OMP_b-brl_3"/>
</dbReference>
<evidence type="ECO:0000313" key="5">
    <source>
        <dbReference type="EMBL" id="WQG88034.1"/>
    </source>
</evidence>
<dbReference type="InterPro" id="IPR037066">
    <property type="entry name" value="Plug_dom_sf"/>
</dbReference>